<dbReference type="PANTHER" id="PTHR10584:SF166">
    <property type="entry name" value="RIBOKINASE"/>
    <property type="match status" value="1"/>
</dbReference>
<dbReference type="AlphaFoldDB" id="B1ZQI4"/>
<dbReference type="PROSITE" id="PS00584">
    <property type="entry name" value="PFKB_KINASES_2"/>
    <property type="match status" value="1"/>
</dbReference>
<dbReference type="Proteomes" id="UP000007013">
    <property type="component" value="Chromosome"/>
</dbReference>
<evidence type="ECO:0000313" key="4">
    <source>
        <dbReference type="EMBL" id="ACB75593.1"/>
    </source>
</evidence>
<keyword evidence="1" id="KW-0808">Transferase</keyword>
<keyword evidence="5" id="KW-1185">Reference proteome</keyword>
<protein>
    <submittedName>
        <fullName evidence="4">PfkB domain protein</fullName>
    </submittedName>
</protein>
<keyword evidence="2" id="KW-0418">Kinase</keyword>
<evidence type="ECO:0000256" key="1">
    <source>
        <dbReference type="ARBA" id="ARBA00022679"/>
    </source>
</evidence>
<evidence type="ECO:0000313" key="5">
    <source>
        <dbReference type="Proteomes" id="UP000007013"/>
    </source>
</evidence>
<dbReference type="OrthoDB" id="9813569at2"/>
<accession>B1ZQI4</accession>
<dbReference type="GO" id="GO:0016301">
    <property type="term" value="F:kinase activity"/>
    <property type="evidence" value="ECO:0007669"/>
    <property type="project" value="UniProtKB-KW"/>
</dbReference>
<dbReference type="eggNOG" id="COG0524">
    <property type="taxonomic scope" value="Bacteria"/>
</dbReference>
<dbReference type="STRING" id="452637.Oter_2311"/>
<proteinExistence type="predicted"/>
<dbReference type="InterPro" id="IPR011611">
    <property type="entry name" value="PfkB_dom"/>
</dbReference>
<dbReference type="KEGG" id="ote:Oter_2311"/>
<dbReference type="PANTHER" id="PTHR10584">
    <property type="entry name" value="SUGAR KINASE"/>
    <property type="match status" value="1"/>
</dbReference>
<feature type="domain" description="Carbohydrate kinase PfkB" evidence="3">
    <location>
        <begin position="3"/>
        <end position="287"/>
    </location>
</feature>
<dbReference type="SUPFAM" id="SSF53613">
    <property type="entry name" value="Ribokinase-like"/>
    <property type="match status" value="1"/>
</dbReference>
<dbReference type="RefSeq" id="WP_012375130.1">
    <property type="nucleotide sequence ID" value="NC_010571.1"/>
</dbReference>
<sequence length="313" mass="33220">MPDVYCFGHVSTGTIVRLKARYPAPDGYAEIAETLENHCGEAAGSSMVLARLGATVSLEGNWIGDNPECRRTLAFLQSRGIDCAGLVVKPGYRGATEIVISDGGSRTVFGRYVDLLFTTPQWNPPTTSRIRAAKIVCVDPAFGDTTLAVARTAKAANLPVVTCDARADAPLHALADVNIVSNELIHREYPDAAKSPAAREKLFADYLQRSSGLVVFTSGSQPLWYARGGEPANARRELAAFKVTVVDSAGAGDSFRGGLIYGLLRGWSDERSLQFASAVAALVCTTAPGCVASPTLAEVRAFLADRGVALPDW</sequence>
<dbReference type="InterPro" id="IPR029056">
    <property type="entry name" value="Ribokinase-like"/>
</dbReference>
<name>B1ZQI4_OPITP</name>
<evidence type="ECO:0000259" key="3">
    <source>
        <dbReference type="Pfam" id="PF00294"/>
    </source>
</evidence>
<evidence type="ECO:0000256" key="2">
    <source>
        <dbReference type="ARBA" id="ARBA00022777"/>
    </source>
</evidence>
<organism evidence="4 5">
    <name type="scientific">Opitutus terrae (strain DSM 11246 / JCM 15787 / PB90-1)</name>
    <dbReference type="NCBI Taxonomy" id="452637"/>
    <lineage>
        <taxon>Bacteria</taxon>
        <taxon>Pseudomonadati</taxon>
        <taxon>Verrucomicrobiota</taxon>
        <taxon>Opitutia</taxon>
        <taxon>Opitutales</taxon>
        <taxon>Opitutaceae</taxon>
        <taxon>Opitutus</taxon>
    </lineage>
</organism>
<dbReference type="Pfam" id="PF00294">
    <property type="entry name" value="PfkB"/>
    <property type="match status" value="1"/>
</dbReference>
<dbReference type="EMBL" id="CP001032">
    <property type="protein sequence ID" value="ACB75593.1"/>
    <property type="molecule type" value="Genomic_DNA"/>
</dbReference>
<dbReference type="HOGENOM" id="CLU_924037_0_0_0"/>
<dbReference type="Gene3D" id="3.40.1190.20">
    <property type="match status" value="1"/>
</dbReference>
<dbReference type="InterPro" id="IPR002173">
    <property type="entry name" value="Carboh/pur_kinase_PfkB_CS"/>
</dbReference>
<gene>
    <name evidence="4" type="ordered locus">Oter_2311</name>
</gene>
<reference evidence="4 5" key="1">
    <citation type="journal article" date="2011" name="J. Bacteriol.">
        <title>Genome sequence of the verrucomicrobium Opitutus terrae PB90-1, an abundant inhabitant of rice paddy soil ecosystems.</title>
        <authorList>
            <person name="van Passel M.W."/>
            <person name="Kant R."/>
            <person name="Palva A."/>
            <person name="Copeland A."/>
            <person name="Lucas S."/>
            <person name="Lapidus A."/>
            <person name="Glavina del Rio T."/>
            <person name="Pitluck S."/>
            <person name="Goltsman E."/>
            <person name="Clum A."/>
            <person name="Sun H."/>
            <person name="Schmutz J."/>
            <person name="Larimer F.W."/>
            <person name="Land M.L."/>
            <person name="Hauser L."/>
            <person name="Kyrpides N."/>
            <person name="Mikhailova N."/>
            <person name="Richardson P.P."/>
            <person name="Janssen P.H."/>
            <person name="de Vos W.M."/>
            <person name="Smidt H."/>
        </authorList>
    </citation>
    <scope>NUCLEOTIDE SEQUENCE [LARGE SCALE GENOMIC DNA]</scope>
    <source>
        <strain evidence="5">DSM 11246 / JCM 15787 / PB90-1</strain>
    </source>
</reference>